<feature type="compositionally biased region" description="Basic and acidic residues" evidence="1">
    <location>
        <begin position="257"/>
        <end position="291"/>
    </location>
</feature>
<accession>A0A8B9M956</accession>
<feature type="compositionally biased region" description="Low complexity" evidence="1">
    <location>
        <begin position="75"/>
        <end position="87"/>
    </location>
</feature>
<feature type="compositionally biased region" description="Basic and acidic residues" evidence="1">
    <location>
        <begin position="147"/>
        <end position="162"/>
    </location>
</feature>
<feature type="region of interest" description="Disordered" evidence="1">
    <location>
        <begin position="254"/>
        <end position="315"/>
    </location>
</feature>
<keyword evidence="3" id="KW-1185">Reference proteome</keyword>
<dbReference type="AlphaFoldDB" id="A0A8B9M956"/>
<dbReference type="Pfam" id="PF15375">
    <property type="entry name" value="FSAF1"/>
    <property type="match status" value="1"/>
</dbReference>
<dbReference type="Ensembl" id="ENSANIT00000004190.1">
    <property type="protein sequence ID" value="ENSANIP00000004054.1"/>
    <property type="gene ID" value="ENSANIG00000002755.1"/>
</dbReference>
<protein>
    <submittedName>
        <fullName evidence="2">Chromosome 1 open reading frame 131</fullName>
    </submittedName>
</protein>
<organism evidence="2 3">
    <name type="scientific">Accipiter nisus</name>
    <name type="common">Eurasian sparrowhawk</name>
    <dbReference type="NCBI Taxonomy" id="211598"/>
    <lineage>
        <taxon>Eukaryota</taxon>
        <taxon>Metazoa</taxon>
        <taxon>Chordata</taxon>
        <taxon>Craniata</taxon>
        <taxon>Vertebrata</taxon>
        <taxon>Euteleostomi</taxon>
        <taxon>Archelosauria</taxon>
        <taxon>Archosauria</taxon>
        <taxon>Dinosauria</taxon>
        <taxon>Saurischia</taxon>
        <taxon>Theropoda</taxon>
        <taxon>Coelurosauria</taxon>
        <taxon>Aves</taxon>
        <taxon>Neognathae</taxon>
        <taxon>Neoaves</taxon>
        <taxon>Telluraves</taxon>
        <taxon>Accipitrimorphae</taxon>
        <taxon>Accipitriformes</taxon>
        <taxon>Accipitridae</taxon>
        <taxon>Accipitrinae</taxon>
        <taxon>Accipiter</taxon>
    </lineage>
</organism>
<dbReference type="Proteomes" id="UP000694541">
    <property type="component" value="Unplaced"/>
</dbReference>
<evidence type="ECO:0000256" key="1">
    <source>
        <dbReference type="SAM" id="MobiDB-lite"/>
    </source>
</evidence>
<reference evidence="2" key="2">
    <citation type="submission" date="2025-09" db="UniProtKB">
        <authorList>
            <consortium name="Ensembl"/>
        </authorList>
    </citation>
    <scope>IDENTIFICATION</scope>
</reference>
<feature type="compositionally biased region" description="Basic residues" evidence="1">
    <location>
        <begin position="292"/>
        <end position="309"/>
    </location>
</feature>
<sequence>MGAPRRARPGTAAAAAAAAAMVLRAPPRRPAPRSAALPRRGVLPPAAASRGAHSPPPPRLGRPERCGGGRGERAMGGAILGATGAAGDQTSFRPAAAAAAAMGSGEPCRRLEAVLGALYDLGEEPSARGSAEDGEASAGAAEEEEESRGRRGARDFFGELRAELGAATIPPPPAAPPAVEVVVFRGRKRRRRPGPSAAPTGGAQTKIVDEEKNANEQEFNFEKARLEVHKFGITGYKKQEQRVWEQERAIMLGAKPPKKEHVNYKTYQEKMKEKKRAKDDDKEKEHKGDSLKKKKKKKEQERKAKRKKSVPSIWHAGQVGKFRDGTLILQSYDIKKIKSSKVIK</sequence>
<feature type="compositionally biased region" description="Basic and acidic residues" evidence="1">
    <location>
        <begin position="61"/>
        <end position="73"/>
    </location>
</feature>
<feature type="region of interest" description="Disordered" evidence="1">
    <location>
        <begin position="124"/>
        <end position="214"/>
    </location>
</feature>
<dbReference type="PANTHER" id="PTHR28366">
    <property type="entry name" value="CHROMOSOME 1 OPEN READING FRAME 131"/>
    <property type="match status" value="1"/>
</dbReference>
<dbReference type="InterPro" id="IPR052852">
    <property type="entry name" value="SSU_Processome_Comp"/>
</dbReference>
<dbReference type="InterPro" id="IPR027973">
    <property type="entry name" value="FSAF1-like"/>
</dbReference>
<evidence type="ECO:0000313" key="2">
    <source>
        <dbReference type="Ensembl" id="ENSANIP00000004054.1"/>
    </source>
</evidence>
<reference evidence="2" key="1">
    <citation type="submission" date="2025-08" db="UniProtKB">
        <authorList>
            <consortium name="Ensembl"/>
        </authorList>
    </citation>
    <scope>IDENTIFICATION</scope>
</reference>
<name>A0A8B9M956_9AVES</name>
<feature type="region of interest" description="Disordered" evidence="1">
    <location>
        <begin position="23"/>
        <end position="87"/>
    </location>
</feature>
<dbReference type="PANTHER" id="PTHR28366:SF1">
    <property type="entry name" value="CHROMOSOME 1 OPEN READING FRAME 131"/>
    <property type="match status" value="1"/>
</dbReference>
<proteinExistence type="predicted"/>
<feature type="compositionally biased region" description="Low complexity" evidence="1">
    <location>
        <begin position="194"/>
        <end position="203"/>
    </location>
</feature>
<evidence type="ECO:0000313" key="3">
    <source>
        <dbReference type="Proteomes" id="UP000694541"/>
    </source>
</evidence>